<evidence type="ECO:0000313" key="3">
    <source>
        <dbReference type="Proteomes" id="UP001528850"/>
    </source>
</evidence>
<proteinExistence type="predicted"/>
<keyword evidence="3" id="KW-1185">Reference proteome</keyword>
<organism evidence="2 3">
    <name type="scientific">Luteibacter sahnii</name>
    <dbReference type="NCBI Taxonomy" id="3021977"/>
    <lineage>
        <taxon>Bacteria</taxon>
        <taxon>Pseudomonadati</taxon>
        <taxon>Pseudomonadota</taxon>
        <taxon>Gammaproteobacteria</taxon>
        <taxon>Lysobacterales</taxon>
        <taxon>Rhodanobacteraceae</taxon>
        <taxon>Luteibacter</taxon>
    </lineage>
</organism>
<evidence type="ECO:0000313" key="2">
    <source>
        <dbReference type="EMBL" id="MDF4025297.1"/>
    </source>
</evidence>
<evidence type="ECO:0000256" key="1">
    <source>
        <dbReference type="SAM" id="SignalP"/>
    </source>
</evidence>
<feature type="chain" id="PRO_5046783040" evidence="1">
    <location>
        <begin position="24"/>
        <end position="180"/>
    </location>
</feature>
<feature type="signal peptide" evidence="1">
    <location>
        <begin position="1"/>
        <end position="23"/>
    </location>
</feature>
<reference evidence="2 3" key="1">
    <citation type="journal article" date="2024" name="Curr. Microbiol.">
        <title>Luteibacter sahnii sp. nov., A Novel Yellow-Colored Xanthomonadin Pigment Producing Probiotic Bacterium from Healthy Rice Seed Microbiome.</title>
        <authorList>
            <person name="Jaiswal G."/>
            <person name="Rana R."/>
            <person name="Nayak P.K."/>
            <person name="Chouhan R."/>
            <person name="Gandhi S.G."/>
            <person name="Patel H.K."/>
            <person name="Patil P.B."/>
        </authorList>
    </citation>
    <scope>NUCLEOTIDE SEQUENCE [LARGE SCALE GENOMIC DNA]</scope>
    <source>
        <strain evidence="2 3">PPL201</strain>
    </source>
</reference>
<sequence length="180" mass="19641">MSCWKIVLVLAIVGNTSAGPAMAKDAMPASSSAHALLKQPAGLDALNDTPALRFYDYNDGNHCTIFIPPEATSGRIRIEDHRLCYESKRNLRALKIVNLRPGTEIVLYREGNCSVSSNEVVLKVLKVPDVNYKWGAYVIKLLNLSSRPVELTDGGATVSVSVKTKESELKAFGCVKYDAK</sequence>
<comment type="caution">
    <text evidence="2">The sequence shown here is derived from an EMBL/GenBank/DDBJ whole genome shotgun (WGS) entry which is preliminary data.</text>
</comment>
<protein>
    <submittedName>
        <fullName evidence="2">Uncharacterized protein</fullName>
    </submittedName>
</protein>
<dbReference type="Proteomes" id="UP001528850">
    <property type="component" value="Unassembled WGS sequence"/>
</dbReference>
<gene>
    <name evidence="2" type="ORF">P3W24_10015</name>
</gene>
<keyword evidence="1" id="KW-0732">Signal</keyword>
<dbReference type="EMBL" id="JARJJS010000002">
    <property type="protein sequence ID" value="MDF4025297.1"/>
    <property type="molecule type" value="Genomic_DNA"/>
</dbReference>
<name>A0ABT6BB39_9GAMM</name>
<accession>A0ABT6BB39</accession>